<comment type="caution">
    <text evidence="4">The sequence shown here is derived from an EMBL/GenBank/DDBJ whole genome shotgun (WGS) entry which is preliminary data.</text>
</comment>
<evidence type="ECO:0000256" key="2">
    <source>
        <dbReference type="ARBA" id="ARBA00023027"/>
    </source>
</evidence>
<accession>A0A2W5QLE3</accession>
<evidence type="ECO:0000256" key="1">
    <source>
        <dbReference type="ARBA" id="ARBA00023002"/>
    </source>
</evidence>
<name>A0A2W5QLE3_VARPD</name>
<dbReference type="GO" id="GO:0010133">
    <property type="term" value="P:L-proline catabolic process to L-glutamate"/>
    <property type="evidence" value="ECO:0007669"/>
    <property type="project" value="TreeGrafter"/>
</dbReference>
<dbReference type="PANTHER" id="PTHR42862">
    <property type="entry name" value="DELTA-1-PYRROLINE-5-CARBOXYLATE DEHYDROGENASE 1, ISOFORM A-RELATED"/>
    <property type="match status" value="1"/>
</dbReference>
<dbReference type="InterPro" id="IPR016162">
    <property type="entry name" value="Ald_DH_N"/>
</dbReference>
<keyword evidence="2" id="KW-0520">NAD</keyword>
<dbReference type="NCBIfam" id="TIGR02288">
    <property type="entry name" value="PaaN_2"/>
    <property type="match status" value="1"/>
</dbReference>
<protein>
    <submittedName>
        <fullName evidence="4">Phenylacetic acid degradation protein PaaN</fullName>
    </submittedName>
</protein>
<dbReference type="EMBL" id="QFPP01000005">
    <property type="protein sequence ID" value="PZQ78118.1"/>
    <property type="molecule type" value="Genomic_DNA"/>
</dbReference>
<dbReference type="Gene3D" id="3.40.605.10">
    <property type="entry name" value="Aldehyde Dehydrogenase, Chain A, domain 1"/>
    <property type="match status" value="1"/>
</dbReference>
<feature type="domain" description="Aldehyde dehydrogenase" evidence="3">
    <location>
        <begin position="72"/>
        <end position="502"/>
    </location>
</feature>
<dbReference type="InterPro" id="IPR016163">
    <property type="entry name" value="Ald_DH_C"/>
</dbReference>
<dbReference type="GO" id="GO:0003842">
    <property type="term" value="F:L-glutamate gamma-semialdehyde dehydrogenase activity"/>
    <property type="evidence" value="ECO:0007669"/>
    <property type="project" value="TreeGrafter"/>
</dbReference>
<gene>
    <name evidence="4" type="primary">paaN</name>
    <name evidence="4" type="ORF">DI563_01450</name>
</gene>
<keyword evidence="1" id="KW-0560">Oxidoreductase</keyword>
<evidence type="ECO:0000313" key="4">
    <source>
        <dbReference type="EMBL" id="PZQ78118.1"/>
    </source>
</evidence>
<proteinExistence type="predicted"/>
<dbReference type="InterPro" id="IPR050485">
    <property type="entry name" value="Proline_metab_enzyme"/>
</dbReference>
<evidence type="ECO:0000313" key="5">
    <source>
        <dbReference type="Proteomes" id="UP000249135"/>
    </source>
</evidence>
<dbReference type="InterPro" id="IPR015590">
    <property type="entry name" value="Aldehyde_DH_dom"/>
</dbReference>
<dbReference type="PANTHER" id="PTHR42862:SF1">
    <property type="entry name" value="DELTA-1-PYRROLINE-5-CARBOXYLATE DEHYDROGENASE 2, ISOFORM A-RELATED"/>
    <property type="match status" value="1"/>
</dbReference>
<dbReference type="InterPro" id="IPR011975">
    <property type="entry name" value="PaaN_2"/>
</dbReference>
<dbReference type="Gene3D" id="3.40.309.10">
    <property type="entry name" value="Aldehyde Dehydrogenase, Chain A, domain 2"/>
    <property type="match status" value="1"/>
</dbReference>
<reference evidence="4 5" key="1">
    <citation type="submission" date="2017-08" db="EMBL/GenBank/DDBJ databases">
        <title>Infants hospitalized years apart are colonized by the same room-sourced microbial strains.</title>
        <authorList>
            <person name="Brooks B."/>
            <person name="Olm M.R."/>
            <person name="Firek B.A."/>
            <person name="Baker R."/>
            <person name="Thomas B.C."/>
            <person name="Morowitz M.J."/>
            <person name="Banfield J.F."/>
        </authorList>
    </citation>
    <scope>NUCLEOTIDE SEQUENCE [LARGE SCALE GENOMIC DNA]</scope>
    <source>
        <strain evidence="4">S2_005_003_R2_41</strain>
    </source>
</reference>
<sequence>MDQAAASERAVFERARQACRTRECWSPFPDTPAGYPGSVSAQAQGRNAFESHLGKEFVLDQTGVRAGSARVGEEISPYTQEALGIRYAQADVDALFEAAEAAIPAWANVAPDTRIEVLMEVVGTLYREHLFELAHAVMHTAGQSFNMAYAGSGVNALDRAIEALVYARQAMESVTTEALWQRRFGNAQIELEKTYRLTPRGVAVCFACASFPTWNAWPSMMASLATGNAVIVKPHPATVLPMAISVRVFRRVLAARGLDPDLVTMAVDTTADPLGKVLVKHPRTAIVDFTGSVRFGQWVEQNAHPALAFTETAGCNTVVIESAHDLDSVLRSLATTLCMFSAQMCTSPQNIYIPRSGVRTPQGLVPLDEVARRLAGAVEVLTSDPKKAAMILAVIQSPQTLALIREMQDAGERRAKVLLSPRAYAHPEFPGARTSTPLMLQVDTGARDLYGGECFGPVSFVIACADADDTLAQATGDVRRFGGLTAFLYSTDEAFIARAEQAYARAGAQLTINLTGPMPLNFAAAYSDYHVTGLNPAGNASLTDLSFVAGRFRITQSRRPARPSARHPS</sequence>
<dbReference type="AlphaFoldDB" id="A0A2W5QLE3"/>
<evidence type="ECO:0000259" key="3">
    <source>
        <dbReference type="Pfam" id="PF00171"/>
    </source>
</evidence>
<dbReference type="SUPFAM" id="SSF53720">
    <property type="entry name" value="ALDH-like"/>
    <property type="match status" value="1"/>
</dbReference>
<dbReference type="GO" id="GO:0009898">
    <property type="term" value="C:cytoplasmic side of plasma membrane"/>
    <property type="evidence" value="ECO:0007669"/>
    <property type="project" value="TreeGrafter"/>
</dbReference>
<dbReference type="Proteomes" id="UP000249135">
    <property type="component" value="Unassembled WGS sequence"/>
</dbReference>
<dbReference type="InterPro" id="IPR016161">
    <property type="entry name" value="Ald_DH/histidinol_DH"/>
</dbReference>
<dbReference type="Pfam" id="PF00171">
    <property type="entry name" value="Aldedh"/>
    <property type="match status" value="1"/>
</dbReference>
<organism evidence="4 5">
    <name type="scientific">Variovorax paradoxus</name>
    <dbReference type="NCBI Taxonomy" id="34073"/>
    <lineage>
        <taxon>Bacteria</taxon>
        <taxon>Pseudomonadati</taxon>
        <taxon>Pseudomonadota</taxon>
        <taxon>Betaproteobacteria</taxon>
        <taxon>Burkholderiales</taxon>
        <taxon>Comamonadaceae</taxon>
        <taxon>Variovorax</taxon>
    </lineage>
</organism>